<dbReference type="InterPro" id="IPR000620">
    <property type="entry name" value="EamA_dom"/>
</dbReference>
<keyword evidence="3" id="KW-1003">Cell membrane</keyword>
<feature type="transmembrane region" description="Helical" evidence="8">
    <location>
        <begin position="212"/>
        <end position="231"/>
    </location>
</feature>
<protein>
    <submittedName>
        <fullName evidence="10">Permease of the drug/metabolite transporter (DMT) superfamily</fullName>
    </submittedName>
</protein>
<feature type="transmembrane region" description="Helical" evidence="8">
    <location>
        <begin position="102"/>
        <end position="119"/>
    </location>
</feature>
<feature type="compositionally biased region" description="Basic and acidic residues" evidence="7">
    <location>
        <begin position="307"/>
        <end position="343"/>
    </location>
</feature>
<evidence type="ECO:0000256" key="3">
    <source>
        <dbReference type="ARBA" id="ARBA00022475"/>
    </source>
</evidence>
<feature type="transmembrane region" description="Helical" evidence="8">
    <location>
        <begin position="149"/>
        <end position="167"/>
    </location>
</feature>
<evidence type="ECO:0000256" key="1">
    <source>
        <dbReference type="ARBA" id="ARBA00004651"/>
    </source>
</evidence>
<organism evidence="10 11">
    <name type="scientific">Desulfosporosinus metallidurans</name>
    <dbReference type="NCBI Taxonomy" id="1888891"/>
    <lineage>
        <taxon>Bacteria</taxon>
        <taxon>Bacillati</taxon>
        <taxon>Bacillota</taxon>
        <taxon>Clostridia</taxon>
        <taxon>Eubacteriales</taxon>
        <taxon>Desulfitobacteriaceae</taxon>
        <taxon>Desulfosporosinus</taxon>
    </lineage>
</organism>
<dbReference type="InterPro" id="IPR051258">
    <property type="entry name" value="Diverse_Substrate_Transporter"/>
</dbReference>
<evidence type="ECO:0000313" key="10">
    <source>
        <dbReference type="EMBL" id="OLN33003.1"/>
    </source>
</evidence>
<keyword evidence="11" id="KW-1185">Reference proteome</keyword>
<feature type="transmembrane region" description="Helical" evidence="8">
    <location>
        <begin position="267"/>
        <end position="284"/>
    </location>
</feature>
<dbReference type="Gene3D" id="1.10.3730.20">
    <property type="match status" value="1"/>
</dbReference>
<dbReference type="Proteomes" id="UP000186102">
    <property type="component" value="Unassembled WGS sequence"/>
</dbReference>
<keyword evidence="5 8" id="KW-1133">Transmembrane helix</keyword>
<dbReference type="OrthoDB" id="9794287at2"/>
<dbReference type="RefSeq" id="WP_075363863.1">
    <property type="nucleotide sequence ID" value="NZ_MLBF01000005.1"/>
</dbReference>
<evidence type="ECO:0000256" key="8">
    <source>
        <dbReference type="SAM" id="Phobius"/>
    </source>
</evidence>
<dbReference type="SUPFAM" id="SSF103481">
    <property type="entry name" value="Multidrug resistance efflux transporter EmrE"/>
    <property type="match status" value="2"/>
</dbReference>
<proteinExistence type="inferred from homology"/>
<evidence type="ECO:0000256" key="7">
    <source>
        <dbReference type="SAM" id="MobiDB-lite"/>
    </source>
</evidence>
<evidence type="ECO:0000259" key="9">
    <source>
        <dbReference type="Pfam" id="PF00892"/>
    </source>
</evidence>
<feature type="transmembrane region" description="Helical" evidence="8">
    <location>
        <begin position="70"/>
        <end position="90"/>
    </location>
</feature>
<dbReference type="EMBL" id="MLBF01000005">
    <property type="protein sequence ID" value="OLN33003.1"/>
    <property type="molecule type" value="Genomic_DNA"/>
</dbReference>
<comment type="subcellular location">
    <subcellularLocation>
        <location evidence="1">Cell membrane</location>
        <topology evidence="1">Multi-pass membrane protein</topology>
    </subcellularLocation>
</comment>
<dbReference type="InterPro" id="IPR037185">
    <property type="entry name" value="EmrE-like"/>
</dbReference>
<dbReference type="Pfam" id="PF00892">
    <property type="entry name" value="EamA"/>
    <property type="match status" value="2"/>
</dbReference>
<gene>
    <name evidence="10" type="ORF">DSOL_1114</name>
</gene>
<name>A0A1Q8R060_9FIRM</name>
<feature type="domain" description="EamA" evidence="9">
    <location>
        <begin position="5"/>
        <end position="142"/>
    </location>
</feature>
<feature type="transmembrane region" description="Helical" evidence="8">
    <location>
        <begin position="188"/>
        <end position="206"/>
    </location>
</feature>
<evidence type="ECO:0000256" key="4">
    <source>
        <dbReference type="ARBA" id="ARBA00022692"/>
    </source>
</evidence>
<evidence type="ECO:0000256" key="5">
    <source>
        <dbReference type="ARBA" id="ARBA00022989"/>
    </source>
</evidence>
<feature type="domain" description="EamA" evidence="9">
    <location>
        <begin position="153"/>
        <end position="284"/>
    </location>
</feature>
<evidence type="ECO:0000256" key="2">
    <source>
        <dbReference type="ARBA" id="ARBA00007362"/>
    </source>
</evidence>
<accession>A0A1Q8R060</accession>
<feature type="transmembrane region" description="Helical" evidence="8">
    <location>
        <begin position="33"/>
        <end position="50"/>
    </location>
</feature>
<feature type="region of interest" description="Disordered" evidence="7">
    <location>
        <begin position="298"/>
        <end position="351"/>
    </location>
</feature>
<reference evidence="10 11" key="1">
    <citation type="submission" date="2016-09" db="EMBL/GenBank/DDBJ databases">
        <title>Complete genome of Desulfosporosinus sp. OL.</title>
        <authorList>
            <person name="Mardanov A."/>
            <person name="Beletsky A."/>
            <person name="Panova A."/>
            <person name="Karnachuk O."/>
            <person name="Ravin N."/>
        </authorList>
    </citation>
    <scope>NUCLEOTIDE SEQUENCE [LARGE SCALE GENOMIC DNA]</scope>
    <source>
        <strain evidence="10 11">OL</strain>
    </source>
</reference>
<dbReference type="GO" id="GO:0005886">
    <property type="term" value="C:plasma membrane"/>
    <property type="evidence" value="ECO:0007669"/>
    <property type="project" value="UniProtKB-SubCell"/>
</dbReference>
<keyword evidence="4 8" id="KW-0812">Transmembrane</keyword>
<dbReference type="AlphaFoldDB" id="A0A1Q8R060"/>
<dbReference type="STRING" id="1888891.DSOL_1114"/>
<comment type="similarity">
    <text evidence="2">Belongs to the EamA transporter family.</text>
</comment>
<feature type="transmembrane region" description="Helical" evidence="8">
    <location>
        <begin position="243"/>
        <end position="261"/>
    </location>
</feature>
<sequence>MNLIPILQAMLAAALFGASVPISKLLLGEIDPIPMASFLYLGSGIGLFFFRFFQGKKHYSNEAKVTKCDVPWIIGAILAGGILAPIVLMFSLKNTPASTASLLLNFEGVATTVIAVVAFKEAVGERIWSAVILITMASILLSWDSLGQWGLSIGAVGVISACVLWGIDNNFIRHVSAKDPLSIVMIKGLSAGTFSLILSLVLGYSFPSIGFALRAMILGCFSYGLSIVLFIRAMRELGSTRTSALFGTAPFVGTILSVIIFKESLNSLFFLSIPIMIIGTVLLLKEEHGHLHEHKPLVHEHRHSHDSHHTHPHPKEELPKGGFHSHEHGQEPIVHEHPHTPDIHHRHVHQN</sequence>
<dbReference type="PANTHER" id="PTHR42920:SF11">
    <property type="entry name" value="INNER MEMBRANE PROTEIN YTFF"/>
    <property type="match status" value="1"/>
</dbReference>
<evidence type="ECO:0000313" key="11">
    <source>
        <dbReference type="Proteomes" id="UP000186102"/>
    </source>
</evidence>
<keyword evidence="6 8" id="KW-0472">Membrane</keyword>
<evidence type="ECO:0000256" key="6">
    <source>
        <dbReference type="ARBA" id="ARBA00023136"/>
    </source>
</evidence>
<dbReference type="PANTHER" id="PTHR42920">
    <property type="entry name" value="OS03G0707200 PROTEIN-RELATED"/>
    <property type="match status" value="1"/>
</dbReference>
<comment type="caution">
    <text evidence="10">The sequence shown here is derived from an EMBL/GenBank/DDBJ whole genome shotgun (WGS) entry which is preliminary data.</text>
</comment>